<evidence type="ECO:0000256" key="6">
    <source>
        <dbReference type="ARBA" id="ARBA00023242"/>
    </source>
</evidence>
<dbReference type="InterPro" id="IPR019783">
    <property type="entry name" value="SDO1/SBDS_N"/>
</dbReference>
<evidence type="ECO:0000313" key="13">
    <source>
        <dbReference type="Proteomes" id="UP000093000"/>
    </source>
</evidence>
<dbReference type="SUPFAM" id="SSF109728">
    <property type="entry name" value="Hypothetical protein AF0491, middle domain"/>
    <property type="match status" value="1"/>
</dbReference>
<name>A0A1C7NVL9_9FUNG</name>
<evidence type="ECO:0000256" key="2">
    <source>
        <dbReference type="ARBA" id="ARBA00004496"/>
    </source>
</evidence>
<dbReference type="GO" id="GO:0042134">
    <property type="term" value="F:rRNA primary transcript binding"/>
    <property type="evidence" value="ECO:0007669"/>
    <property type="project" value="EnsemblFungi"/>
</dbReference>
<dbReference type="EMBL" id="LUGH01000009">
    <property type="protein sequence ID" value="OBZ91524.1"/>
    <property type="molecule type" value="Genomic_DNA"/>
</dbReference>
<keyword evidence="5" id="KW-0690">Ribosome biogenesis</keyword>
<comment type="subunit">
    <text evidence="7">Associates with the 60S ribosomal subunit.</text>
</comment>
<keyword evidence="4" id="KW-0963">Cytoplasm</keyword>
<evidence type="ECO:0000259" key="11">
    <source>
        <dbReference type="Pfam" id="PF20268"/>
    </source>
</evidence>
<dbReference type="OrthoDB" id="10253092at2759"/>
<evidence type="ECO:0000256" key="1">
    <source>
        <dbReference type="ARBA" id="ARBA00004123"/>
    </source>
</evidence>
<keyword evidence="6" id="KW-0539">Nucleus</keyword>
<dbReference type="InterPro" id="IPR018023">
    <property type="entry name" value="Ribosome_mat_SBDS_CS"/>
</dbReference>
<proteinExistence type="inferred from homology"/>
<feature type="domain" description="Ribosome maturation protein SDO1/SBDS central" evidence="10">
    <location>
        <begin position="137"/>
        <end position="200"/>
    </location>
</feature>
<dbReference type="SUPFAM" id="SSF89895">
    <property type="entry name" value="FYSH domain"/>
    <property type="match status" value="1"/>
</dbReference>
<dbReference type="FunFam" id="3.30.1250.10:FF:000001">
    <property type="entry name" value="SBDS, ribosome maturation factor"/>
    <property type="match status" value="1"/>
</dbReference>
<dbReference type="PANTHER" id="PTHR10927:SF1">
    <property type="entry name" value="RIBOSOME MATURATION PROTEIN SBDS"/>
    <property type="match status" value="1"/>
</dbReference>
<dbReference type="AlphaFoldDB" id="A0A1C7NVL9"/>
<dbReference type="Gene3D" id="3.30.1250.10">
    <property type="entry name" value="Ribosome maturation protein SBDS, N-terminal domain"/>
    <property type="match status" value="1"/>
</dbReference>
<feature type="domain" description="Ribosome maturation protein SDO1/SBDS N-terminal" evidence="9">
    <location>
        <begin position="42"/>
        <end position="128"/>
    </location>
</feature>
<evidence type="ECO:0000256" key="7">
    <source>
        <dbReference type="ARBA" id="ARBA00049708"/>
    </source>
</evidence>
<dbReference type="InterPro" id="IPR046928">
    <property type="entry name" value="SDO1/SBDS_C"/>
</dbReference>
<keyword evidence="13" id="KW-1185">Reference proteome</keyword>
<dbReference type="InParanoid" id="A0A1C7NVL9"/>
<dbReference type="InterPro" id="IPR036786">
    <property type="entry name" value="Ribosome_mat_SBDS_N_sf"/>
</dbReference>
<sequence>MNATELRKNAIFQNNSVLDYRCGHFGYNMVIQQPNTQIKLTNVSIVRLRKGGKRFELACYKNKVMEWRSNVETDLDEVLQIHNVFLNVSKGQVASKEDLKKCFKTEEVDKVIQEILKKGELQVAEKERTDQLETIWKDIANIVTDNCVNPQTKRPYTVTMIEKAMQDLHLSVNPKRSPKSQALDVIKQLQEKQLLPIQRAQMRLRLTLAQSSASKKLREKIMPLLTSIEDEDSNESEIEIIALIDPGQYRIINDLLQKEGKGKGQLEIMNLREKEEGDERF</sequence>
<comment type="caution">
    <text evidence="12">The sequence shown here is derived from an EMBL/GenBank/DDBJ whole genome shotgun (WGS) entry which is preliminary data.</text>
</comment>
<protein>
    <recommendedName>
        <fullName evidence="8">Ribosome maturation protein SDO1</fullName>
    </recommendedName>
</protein>
<dbReference type="InterPro" id="IPR037188">
    <property type="entry name" value="Sdo1/SBDS_central_sf"/>
</dbReference>
<comment type="similarity">
    <text evidence="3">Belongs to the SDO1/SBDS family.</text>
</comment>
<accession>A0A1C7NVL9</accession>
<dbReference type="InterPro" id="IPR018978">
    <property type="entry name" value="SDO1/SBDS_central"/>
</dbReference>
<dbReference type="GO" id="GO:1990932">
    <property type="term" value="F:5.8S rRNA binding"/>
    <property type="evidence" value="ECO:0007669"/>
    <property type="project" value="EnsemblFungi"/>
</dbReference>
<dbReference type="Proteomes" id="UP000093000">
    <property type="component" value="Unassembled WGS sequence"/>
</dbReference>
<reference evidence="12 13" key="1">
    <citation type="submission" date="2016-03" db="EMBL/GenBank/DDBJ databases">
        <title>Choanephora cucurbitarum.</title>
        <authorList>
            <person name="Min B."/>
            <person name="Park H."/>
            <person name="Park J.-H."/>
            <person name="Shin H.-D."/>
            <person name="Choi I.-G."/>
        </authorList>
    </citation>
    <scope>NUCLEOTIDE SEQUENCE [LARGE SCALE GENOMIC DNA]</scope>
    <source>
        <strain evidence="12 13">KUS-F28377</strain>
    </source>
</reference>
<evidence type="ECO:0000256" key="8">
    <source>
        <dbReference type="ARBA" id="ARBA00071414"/>
    </source>
</evidence>
<dbReference type="GO" id="GO:0005737">
    <property type="term" value="C:cytoplasm"/>
    <property type="evidence" value="ECO:0007669"/>
    <property type="project" value="UniProtKB-SubCell"/>
</dbReference>
<dbReference type="GO" id="GO:0005085">
    <property type="term" value="F:guanyl-nucleotide exchange factor activity"/>
    <property type="evidence" value="ECO:0007669"/>
    <property type="project" value="EnsemblFungi"/>
</dbReference>
<evidence type="ECO:0000259" key="9">
    <source>
        <dbReference type="Pfam" id="PF01172"/>
    </source>
</evidence>
<organism evidence="12 13">
    <name type="scientific">Choanephora cucurbitarum</name>
    <dbReference type="NCBI Taxonomy" id="101091"/>
    <lineage>
        <taxon>Eukaryota</taxon>
        <taxon>Fungi</taxon>
        <taxon>Fungi incertae sedis</taxon>
        <taxon>Mucoromycota</taxon>
        <taxon>Mucoromycotina</taxon>
        <taxon>Mucoromycetes</taxon>
        <taxon>Mucorales</taxon>
        <taxon>Mucorineae</taxon>
        <taxon>Choanephoraceae</taxon>
        <taxon>Choanephoroideae</taxon>
        <taxon>Choanephora</taxon>
    </lineage>
</organism>
<dbReference type="GO" id="GO:0070180">
    <property type="term" value="F:large ribosomal subunit rRNA binding"/>
    <property type="evidence" value="ECO:0007669"/>
    <property type="project" value="EnsemblFungi"/>
</dbReference>
<dbReference type="InterPro" id="IPR002140">
    <property type="entry name" value="Sdo1/SBDS"/>
</dbReference>
<evidence type="ECO:0000256" key="3">
    <source>
        <dbReference type="ARBA" id="ARBA00007433"/>
    </source>
</evidence>
<evidence type="ECO:0000259" key="10">
    <source>
        <dbReference type="Pfam" id="PF09377"/>
    </source>
</evidence>
<feature type="domain" description="Ribosome maturation protein SDO1/SBDS C-terminal" evidence="11">
    <location>
        <begin position="202"/>
        <end position="271"/>
    </location>
</feature>
<evidence type="ECO:0000256" key="4">
    <source>
        <dbReference type="ARBA" id="ARBA00022490"/>
    </source>
</evidence>
<gene>
    <name evidence="12" type="primary">sbds</name>
    <name evidence="12" type="ORF">A0J61_00417</name>
</gene>
<dbReference type="STRING" id="101091.A0A1C7NVL9"/>
<evidence type="ECO:0000313" key="12">
    <source>
        <dbReference type="EMBL" id="OBZ91524.1"/>
    </source>
</evidence>
<dbReference type="Gene3D" id="1.10.10.900">
    <property type="entry name" value="SBDS protein C-terminal domain, subdomain 1"/>
    <property type="match status" value="1"/>
</dbReference>
<dbReference type="FunCoup" id="A0A1C7NVL9">
    <property type="interactions" value="554"/>
</dbReference>
<dbReference type="PANTHER" id="PTHR10927">
    <property type="entry name" value="RIBOSOME MATURATION PROTEIN SBDS"/>
    <property type="match status" value="1"/>
</dbReference>
<dbReference type="NCBIfam" id="TIGR00291">
    <property type="entry name" value="RNA_SBDS"/>
    <property type="match status" value="1"/>
</dbReference>
<evidence type="ECO:0000256" key="5">
    <source>
        <dbReference type="ARBA" id="ARBA00022517"/>
    </source>
</evidence>
<dbReference type="GO" id="GO:0042256">
    <property type="term" value="P:cytosolic ribosome assembly"/>
    <property type="evidence" value="ECO:0007669"/>
    <property type="project" value="EnsemblFungi"/>
</dbReference>
<dbReference type="PROSITE" id="PS01267">
    <property type="entry name" value="UPF0023"/>
    <property type="match status" value="1"/>
</dbReference>
<dbReference type="InterPro" id="IPR039100">
    <property type="entry name" value="Sdo1/SBDS-like"/>
</dbReference>
<dbReference type="GO" id="GO:0070181">
    <property type="term" value="F:small ribosomal subunit rRNA binding"/>
    <property type="evidence" value="ECO:0007669"/>
    <property type="project" value="EnsemblFungi"/>
</dbReference>
<dbReference type="GO" id="GO:0005634">
    <property type="term" value="C:nucleus"/>
    <property type="evidence" value="ECO:0007669"/>
    <property type="project" value="UniProtKB-SubCell"/>
</dbReference>
<dbReference type="Pfam" id="PF09377">
    <property type="entry name" value="SBDS_domain_II"/>
    <property type="match status" value="1"/>
</dbReference>
<dbReference type="Pfam" id="PF20268">
    <property type="entry name" value="SBDS_C"/>
    <property type="match status" value="1"/>
</dbReference>
<comment type="subcellular location">
    <subcellularLocation>
        <location evidence="2">Cytoplasm</location>
    </subcellularLocation>
    <subcellularLocation>
        <location evidence="1">Nucleus</location>
    </subcellularLocation>
</comment>
<dbReference type="Pfam" id="PF01172">
    <property type="entry name" value="SBDS_N"/>
    <property type="match status" value="1"/>
</dbReference>
<dbReference type="Gene3D" id="3.30.70.240">
    <property type="match status" value="1"/>
</dbReference>